<gene>
    <name evidence="1" type="ORF">SCHCODRAFT_54516</name>
</gene>
<dbReference type="eggNOG" id="KOG1121">
    <property type="taxonomic scope" value="Eukaryota"/>
</dbReference>
<dbReference type="SUPFAM" id="SSF53098">
    <property type="entry name" value="Ribonuclease H-like"/>
    <property type="match status" value="1"/>
</dbReference>
<dbReference type="OrthoDB" id="3172935at2759"/>
<sequence>MLRTHVNLACKAIIAAITNIDYAAADALEYVPPASSTFHYLLQIRASSERRKEFSDCVKAALDGKDLKLVWDMDVRWSSTLLMIMCALDLQEPIEVFLEEKLTHLQLDSKEWDALNVIQNILFVPYAFQQKLSTEKIPTLNCTIPIFNAMAKLWERLWDEDDMPLDAVDIINAGLDKLSDYRQRITDVPAYYLAITNL</sequence>
<accession>D8Q3C2</accession>
<evidence type="ECO:0000313" key="1">
    <source>
        <dbReference type="EMBL" id="EFI98285.1"/>
    </source>
</evidence>
<dbReference type="RefSeq" id="XP_003033188.1">
    <property type="nucleotide sequence ID" value="XM_003033142.1"/>
</dbReference>
<dbReference type="OMA" id="LLMIECV"/>
<dbReference type="KEGG" id="scm:SCHCO_02495241"/>
<dbReference type="InterPro" id="IPR012337">
    <property type="entry name" value="RNaseH-like_sf"/>
</dbReference>
<protein>
    <submittedName>
        <fullName evidence="1">Uncharacterized protein</fullName>
    </submittedName>
</protein>
<organism evidence="2">
    <name type="scientific">Schizophyllum commune (strain H4-8 / FGSC 9210)</name>
    <name type="common">Split gill fungus</name>
    <dbReference type="NCBI Taxonomy" id="578458"/>
    <lineage>
        <taxon>Eukaryota</taxon>
        <taxon>Fungi</taxon>
        <taxon>Dikarya</taxon>
        <taxon>Basidiomycota</taxon>
        <taxon>Agaricomycotina</taxon>
        <taxon>Agaricomycetes</taxon>
        <taxon>Agaricomycetidae</taxon>
        <taxon>Agaricales</taxon>
        <taxon>Schizophyllaceae</taxon>
        <taxon>Schizophyllum</taxon>
    </lineage>
</organism>
<proteinExistence type="predicted"/>
<dbReference type="InParanoid" id="D8Q3C2"/>
<dbReference type="EMBL" id="GL377305">
    <property type="protein sequence ID" value="EFI98285.1"/>
    <property type="molecule type" value="Genomic_DNA"/>
</dbReference>
<dbReference type="GeneID" id="9595211"/>
<dbReference type="Proteomes" id="UP000007431">
    <property type="component" value="Unassembled WGS sequence"/>
</dbReference>
<dbReference type="VEuPathDB" id="FungiDB:SCHCODRAFT_02495241"/>
<reference evidence="1 2" key="1">
    <citation type="journal article" date="2010" name="Nat. Biotechnol.">
        <title>Genome sequence of the model mushroom Schizophyllum commune.</title>
        <authorList>
            <person name="Ohm R.A."/>
            <person name="de Jong J.F."/>
            <person name="Lugones L.G."/>
            <person name="Aerts A."/>
            <person name="Kothe E."/>
            <person name="Stajich J.E."/>
            <person name="de Vries R.P."/>
            <person name="Record E."/>
            <person name="Levasseur A."/>
            <person name="Baker S.E."/>
            <person name="Bartholomew K.A."/>
            <person name="Coutinho P.M."/>
            <person name="Erdmann S."/>
            <person name="Fowler T.J."/>
            <person name="Gathman A.C."/>
            <person name="Lombard V."/>
            <person name="Henrissat B."/>
            <person name="Knabe N."/>
            <person name="Kuees U."/>
            <person name="Lilly W.W."/>
            <person name="Lindquist E."/>
            <person name="Lucas S."/>
            <person name="Magnuson J.K."/>
            <person name="Piumi F."/>
            <person name="Raudaskoski M."/>
            <person name="Salamov A."/>
            <person name="Schmutz J."/>
            <person name="Schwarze F.W.M.R."/>
            <person name="vanKuyk P.A."/>
            <person name="Horton J.S."/>
            <person name="Grigoriev I.V."/>
            <person name="Woesten H.A.B."/>
        </authorList>
    </citation>
    <scope>NUCLEOTIDE SEQUENCE [LARGE SCALE GENOMIC DNA]</scope>
    <source>
        <strain evidence="2">H4-8 / FGSC 9210</strain>
    </source>
</reference>
<keyword evidence="2" id="KW-1185">Reference proteome</keyword>
<evidence type="ECO:0000313" key="2">
    <source>
        <dbReference type="Proteomes" id="UP000007431"/>
    </source>
</evidence>
<dbReference type="AlphaFoldDB" id="D8Q3C2"/>
<dbReference type="HOGENOM" id="CLU_009123_6_0_1"/>
<name>D8Q3C2_SCHCM</name>